<evidence type="ECO:0000313" key="3">
    <source>
        <dbReference type="EMBL" id="MEF7617446.1"/>
    </source>
</evidence>
<reference evidence="3 4" key="1">
    <citation type="submission" date="2024-02" db="EMBL/GenBank/DDBJ databases">
        <title>Genome sequence of Aquincola sp. MAHUQ-54.</title>
        <authorList>
            <person name="Huq M.A."/>
        </authorList>
    </citation>
    <scope>NUCLEOTIDE SEQUENCE [LARGE SCALE GENOMIC DNA]</scope>
    <source>
        <strain evidence="3 4">MAHUQ-54</strain>
    </source>
</reference>
<evidence type="ECO:0000256" key="2">
    <source>
        <dbReference type="SAM" id="SignalP"/>
    </source>
</evidence>
<organism evidence="3 4">
    <name type="scientific">Aquincola agrisoli</name>
    <dbReference type="NCBI Taxonomy" id="3119538"/>
    <lineage>
        <taxon>Bacteria</taxon>
        <taxon>Pseudomonadati</taxon>
        <taxon>Pseudomonadota</taxon>
        <taxon>Betaproteobacteria</taxon>
        <taxon>Burkholderiales</taxon>
        <taxon>Sphaerotilaceae</taxon>
        <taxon>Aquincola</taxon>
    </lineage>
</organism>
<name>A0AAW9QEF1_9BURK</name>
<dbReference type="PANTHER" id="PTHR42928:SF5">
    <property type="entry name" value="BLR1237 PROTEIN"/>
    <property type="match status" value="1"/>
</dbReference>
<keyword evidence="2" id="KW-0732">Signal</keyword>
<sequence length="322" mass="33736">MKILSLVAAVAAFLLPLASEPAAAQTYPSRSVRIIVPYQPGQGTDVATRYLAEYLTKAMGQSFFVENRAGAGGNIGASEAARAAPDGYTLVMGTNGTHVLNQYLYGSMPFDPEKDFEPVMLVSSFPMVVLAAANSPYNSLSDLLAEARAKPDTVNVALPSTTARLVLELLKQQSATSLRGIPYKGSGTSMTDLVGGQVPVAIDTVSASRAFISSGKLKALGVTSLNASALLPGVKPVAAQGVDGFQVVAWNGLYVPRGTPPAVVQKLNAELGKILALAEVRHRLLELGHEPALGSPAELADFAKSERHKWGPLITKVGLKAE</sequence>
<dbReference type="Gene3D" id="3.40.190.150">
    <property type="entry name" value="Bordetella uptake gene, domain 1"/>
    <property type="match status" value="1"/>
</dbReference>
<dbReference type="InterPro" id="IPR042100">
    <property type="entry name" value="Bug_dom1"/>
</dbReference>
<dbReference type="InterPro" id="IPR005064">
    <property type="entry name" value="BUG"/>
</dbReference>
<proteinExistence type="inferred from homology"/>
<comment type="caution">
    <text evidence="3">The sequence shown here is derived from an EMBL/GenBank/DDBJ whole genome shotgun (WGS) entry which is preliminary data.</text>
</comment>
<dbReference type="PANTHER" id="PTHR42928">
    <property type="entry name" value="TRICARBOXYLATE-BINDING PROTEIN"/>
    <property type="match status" value="1"/>
</dbReference>
<dbReference type="Pfam" id="PF03401">
    <property type="entry name" value="TctC"/>
    <property type="match status" value="1"/>
</dbReference>
<keyword evidence="4" id="KW-1185">Reference proteome</keyword>
<dbReference type="Gene3D" id="3.40.190.10">
    <property type="entry name" value="Periplasmic binding protein-like II"/>
    <property type="match status" value="1"/>
</dbReference>
<dbReference type="RefSeq" id="WP_332293207.1">
    <property type="nucleotide sequence ID" value="NZ_JAZIBG010000056.1"/>
</dbReference>
<feature type="signal peptide" evidence="2">
    <location>
        <begin position="1"/>
        <end position="24"/>
    </location>
</feature>
<dbReference type="SUPFAM" id="SSF53850">
    <property type="entry name" value="Periplasmic binding protein-like II"/>
    <property type="match status" value="1"/>
</dbReference>
<gene>
    <name evidence="3" type="ORF">V4F39_26275</name>
</gene>
<dbReference type="CDD" id="cd13578">
    <property type="entry name" value="PBP2_Bug27"/>
    <property type="match status" value="1"/>
</dbReference>
<feature type="chain" id="PRO_5043611836" evidence="2">
    <location>
        <begin position="25"/>
        <end position="322"/>
    </location>
</feature>
<dbReference type="PIRSF" id="PIRSF017082">
    <property type="entry name" value="YflP"/>
    <property type="match status" value="1"/>
</dbReference>
<accession>A0AAW9QEF1</accession>
<evidence type="ECO:0000313" key="4">
    <source>
        <dbReference type="Proteomes" id="UP001336250"/>
    </source>
</evidence>
<dbReference type="AlphaFoldDB" id="A0AAW9QEF1"/>
<comment type="similarity">
    <text evidence="1">Belongs to the UPF0065 (bug) family.</text>
</comment>
<protein>
    <submittedName>
        <fullName evidence="3">Tripartite tricarboxylate transporter substrate binding protein</fullName>
    </submittedName>
</protein>
<evidence type="ECO:0000256" key="1">
    <source>
        <dbReference type="ARBA" id="ARBA00006987"/>
    </source>
</evidence>
<dbReference type="EMBL" id="JAZIBG010000056">
    <property type="protein sequence ID" value="MEF7617446.1"/>
    <property type="molecule type" value="Genomic_DNA"/>
</dbReference>
<dbReference type="Proteomes" id="UP001336250">
    <property type="component" value="Unassembled WGS sequence"/>
</dbReference>